<dbReference type="EMBL" id="JH714296">
    <property type="protein sequence ID" value="EFO12940.2"/>
    <property type="molecule type" value="Genomic_DNA"/>
</dbReference>
<name>A0A1S0TFD6_LOALO</name>
<protein>
    <recommendedName>
        <fullName evidence="2">Major facilitator superfamily (MFS) profile domain-containing protein</fullName>
    </recommendedName>
</protein>
<dbReference type="OrthoDB" id="3936150at2759"/>
<organism evidence="1">
    <name type="scientific">Loa loa</name>
    <name type="common">Eye worm</name>
    <name type="synonym">Filaria loa</name>
    <dbReference type="NCBI Taxonomy" id="7209"/>
    <lineage>
        <taxon>Eukaryota</taxon>
        <taxon>Metazoa</taxon>
        <taxon>Ecdysozoa</taxon>
        <taxon>Nematoda</taxon>
        <taxon>Chromadorea</taxon>
        <taxon>Rhabditida</taxon>
        <taxon>Spirurina</taxon>
        <taxon>Spiruromorpha</taxon>
        <taxon>Filarioidea</taxon>
        <taxon>Onchocercidae</taxon>
        <taxon>Loa</taxon>
    </lineage>
</organism>
<dbReference type="RefSeq" id="XP_003151129.2">
    <property type="nucleotide sequence ID" value="XM_003151081.2"/>
</dbReference>
<dbReference type="Gene3D" id="1.20.1250.20">
    <property type="entry name" value="MFS general substrate transporter like domains"/>
    <property type="match status" value="1"/>
</dbReference>
<evidence type="ECO:0000313" key="1">
    <source>
        <dbReference type="EMBL" id="EFO12940.2"/>
    </source>
</evidence>
<proteinExistence type="predicted"/>
<dbReference type="OMA" id="XAAPTIK"/>
<dbReference type="CTD" id="9953083"/>
<feature type="non-terminal residue" evidence="1">
    <location>
        <position position="1"/>
    </location>
</feature>
<dbReference type="AlphaFoldDB" id="A0A1S0TFD6"/>
<dbReference type="KEGG" id="loa:LOAG_15591"/>
<dbReference type="GeneID" id="9953083"/>
<evidence type="ECO:0008006" key="2">
    <source>
        <dbReference type="Google" id="ProtNLM"/>
    </source>
</evidence>
<reference evidence="1" key="1">
    <citation type="submission" date="2012-04" db="EMBL/GenBank/DDBJ databases">
        <title>The Genome Sequence of Loa loa.</title>
        <authorList>
            <consortium name="The Broad Institute Genome Sequencing Platform"/>
            <consortium name="Broad Institute Genome Sequencing Center for Infectious Disease"/>
            <person name="Nutman T.B."/>
            <person name="Fink D.L."/>
            <person name="Russ C."/>
            <person name="Young S."/>
            <person name="Zeng Q."/>
            <person name="Gargeya S."/>
            <person name="Alvarado L."/>
            <person name="Berlin A."/>
            <person name="Chapman S.B."/>
            <person name="Chen Z."/>
            <person name="Freedman E."/>
            <person name="Gellesch M."/>
            <person name="Goldberg J."/>
            <person name="Griggs A."/>
            <person name="Gujja S."/>
            <person name="Heilman E.R."/>
            <person name="Heiman D."/>
            <person name="Howarth C."/>
            <person name="Mehta T."/>
            <person name="Neiman D."/>
            <person name="Pearson M."/>
            <person name="Roberts A."/>
            <person name="Saif S."/>
            <person name="Shea T."/>
            <person name="Shenoy N."/>
            <person name="Sisk P."/>
            <person name="Stolte C."/>
            <person name="Sykes S."/>
            <person name="White J."/>
            <person name="Yandava C."/>
            <person name="Haas B."/>
            <person name="Henn M.R."/>
            <person name="Nusbaum C."/>
            <person name="Birren B."/>
        </authorList>
    </citation>
    <scope>NUCLEOTIDE SEQUENCE [LARGE SCALE GENOMIC DNA]</scope>
</reference>
<dbReference type="InterPro" id="IPR036259">
    <property type="entry name" value="MFS_trans_sf"/>
</dbReference>
<dbReference type="InParanoid" id="A0A1S0TFD6"/>
<sequence length="90" mass="9990">AAPTIKSCGSHKFDSSMSSTDICKQIYALNGNETCKPELEYDFMSMNVEFEYVCHNSKYVKHSISIQMIGAVVGSLIFGQLSDLYGRKPV</sequence>
<accession>A0A1S0TFD6</accession>
<gene>
    <name evidence="1" type="ORF">LOAG_15591</name>
</gene>